<proteinExistence type="predicted"/>
<dbReference type="Gene3D" id="3.90.70.80">
    <property type="match status" value="1"/>
</dbReference>
<dbReference type="InterPro" id="IPR038765">
    <property type="entry name" value="Papain-like_cys_pep_sf"/>
</dbReference>
<feature type="non-terminal residue" evidence="4">
    <location>
        <position position="1127"/>
    </location>
</feature>
<protein>
    <recommendedName>
        <fullName evidence="6">OTU domain-containing protein</fullName>
    </recommendedName>
</protein>
<evidence type="ECO:0008006" key="6">
    <source>
        <dbReference type="Google" id="ProtNLM"/>
    </source>
</evidence>
<dbReference type="InterPro" id="IPR046700">
    <property type="entry name" value="DUF6570"/>
</dbReference>
<accession>A0A821E3G3</accession>
<feature type="domain" description="OTU" evidence="2">
    <location>
        <begin position="429"/>
        <end position="544"/>
    </location>
</feature>
<gene>
    <name evidence="4" type="ORF">TSG867_LOCUS29521</name>
</gene>
<feature type="compositionally biased region" description="Basic residues" evidence="1">
    <location>
        <begin position="813"/>
        <end position="823"/>
    </location>
</feature>
<evidence type="ECO:0000256" key="1">
    <source>
        <dbReference type="SAM" id="MobiDB-lite"/>
    </source>
</evidence>
<reference evidence="4" key="1">
    <citation type="submission" date="2021-02" db="EMBL/GenBank/DDBJ databases">
        <authorList>
            <person name="Nowell W R."/>
        </authorList>
    </citation>
    <scope>NUCLEOTIDE SEQUENCE</scope>
</reference>
<evidence type="ECO:0000259" key="2">
    <source>
        <dbReference type="Pfam" id="PF02338"/>
    </source>
</evidence>
<dbReference type="Proteomes" id="UP000663862">
    <property type="component" value="Unassembled WGS sequence"/>
</dbReference>
<feature type="region of interest" description="Disordered" evidence="1">
    <location>
        <begin position="813"/>
        <end position="832"/>
    </location>
</feature>
<dbReference type="CDD" id="cd22791">
    <property type="entry name" value="OTU_VRTN"/>
    <property type="match status" value="1"/>
</dbReference>
<evidence type="ECO:0000313" key="5">
    <source>
        <dbReference type="Proteomes" id="UP000663862"/>
    </source>
</evidence>
<dbReference type="Pfam" id="PF02338">
    <property type="entry name" value="OTU"/>
    <property type="match status" value="1"/>
</dbReference>
<dbReference type="InterPro" id="IPR047273">
    <property type="entry name" value="VRTN_OTU_dom"/>
</dbReference>
<sequence length="1127" mass="128472">MHGMSYWPPTRFPTKHDSRLYDAAKINKELAGKSSTIHDLCPDIWAQIFEYFEIMDLFTTFGSITDAVDQVLFNENNRFLLRGLILDAGVNDVPKSIPFNRVISLTLNETTSLEVLQDCCELRSLKLIGENEWIIWIIRNIRQRNTKLNQLTVVTPKIESISELLMPILSISSLHRLEIHTDEIVETTKVSTLATIPSYIEQFIFNSGSTINWNEFSLTLPEFTRIRLLSISSIDRNQKSVPSFIFQNLRTLSLGLLEVSFNWIIQLLATTPCLVKLKLAGLVDADGFVVNQRWIRLFESAQTLVRIFVNVSLELDNESYHCEKIQAPLCALNLSLICNGDDNDCNVYYGTVNRWWSLRGKASMASNYYDQIRTICQQIETLEWLLTPIQFAPITHFDPKVHRVDQKANLYLQKASLDVQNMIAIEVAADGNCLYNSIICLSGNKASTPSKLRVRSLIELVKNENFYHNRFAHIVGPVNEAIKNIARNFSFSELYEIAALSNVLKCNIHSVYPTIDYRSDLNIMNNTFEHAQCSIASKTICLFWTHTESEIEARRSNVGNWSPNHFVPLLLPSDNSQSQNYLAQPKISGSGSTPTKATTKNNTLTQVRIPEFNADHNEMQPFQVPSTVITTTNEITTPRTKRRLQLAETCASVESTIVEHKRMQARERMAAKRAAATPEEAERQRILARERSAARRATLTQEKAEQQRTLARERSATRRALLTTEEVEQQRSIGREIHAARRAALTPREVEQQRSLAVGRSMAKRATATPIEAEEQRVLARERTAARRAARVSEEAKQQQTVAYKTTRLQKTVKQKQTVMKRKPNQDGKADWPKPVDMDCKVNCLKNFIQHMSMDSLAESICGICNVRRFKRDLRHVPLSKIPSIELLKIHPDLHSMIPKIQEINSFNSNDSNVQSSTNNQSFTCINGMFFYEAGLYKTVDRKKRSLIHCDVCTECWSALTKEKIPKFSATNKVWMGDIPKQLQGLTIPEQRLIALYRHNSCIVKLQSPFHSTSTAQSALKGNCISFPQYVINIATTLPLELDDLCDSLKIIFVGSRMPQRSQLKHILTVRKKKIYDALQWLNQNNPLYRYIIINQSTIDKLPDDDVPECLWATMEISNNTEAAESE</sequence>
<evidence type="ECO:0000313" key="4">
    <source>
        <dbReference type="EMBL" id="CAF4629605.1"/>
    </source>
</evidence>
<dbReference type="InterPro" id="IPR003323">
    <property type="entry name" value="OTU_dom"/>
</dbReference>
<dbReference type="Pfam" id="PF20209">
    <property type="entry name" value="DUF6570"/>
    <property type="match status" value="1"/>
</dbReference>
<feature type="domain" description="DUF6570" evidence="3">
    <location>
        <begin position="962"/>
        <end position="1099"/>
    </location>
</feature>
<name>A0A821E3G3_9BILA</name>
<comment type="caution">
    <text evidence="4">The sequence shown here is derived from an EMBL/GenBank/DDBJ whole genome shotgun (WGS) entry which is preliminary data.</text>
</comment>
<dbReference type="EMBL" id="CAJOBQ010004185">
    <property type="protein sequence ID" value="CAF4629605.1"/>
    <property type="molecule type" value="Genomic_DNA"/>
</dbReference>
<dbReference type="AlphaFoldDB" id="A0A821E3G3"/>
<dbReference type="SUPFAM" id="SSF54001">
    <property type="entry name" value="Cysteine proteinases"/>
    <property type="match status" value="1"/>
</dbReference>
<evidence type="ECO:0000259" key="3">
    <source>
        <dbReference type="Pfam" id="PF20209"/>
    </source>
</evidence>
<organism evidence="4 5">
    <name type="scientific">Rotaria socialis</name>
    <dbReference type="NCBI Taxonomy" id="392032"/>
    <lineage>
        <taxon>Eukaryota</taxon>
        <taxon>Metazoa</taxon>
        <taxon>Spiralia</taxon>
        <taxon>Gnathifera</taxon>
        <taxon>Rotifera</taxon>
        <taxon>Eurotatoria</taxon>
        <taxon>Bdelloidea</taxon>
        <taxon>Philodinida</taxon>
        <taxon>Philodinidae</taxon>
        <taxon>Rotaria</taxon>
    </lineage>
</organism>